<organism evidence="3 4">
    <name type="scientific">Mucilaginibacter gracilis</name>
    <dbReference type="NCBI Taxonomy" id="423350"/>
    <lineage>
        <taxon>Bacteria</taxon>
        <taxon>Pseudomonadati</taxon>
        <taxon>Bacteroidota</taxon>
        <taxon>Sphingobacteriia</taxon>
        <taxon>Sphingobacteriales</taxon>
        <taxon>Sphingobacteriaceae</taxon>
        <taxon>Mucilaginibacter</taxon>
    </lineage>
</organism>
<comment type="caution">
    <text evidence="3">The sequence shown here is derived from an EMBL/GenBank/DDBJ whole genome shotgun (WGS) entry which is preliminary data.</text>
</comment>
<protein>
    <submittedName>
        <fullName evidence="3">AMOP domain-containing protein</fullName>
    </submittedName>
</protein>
<dbReference type="Proteomes" id="UP000268007">
    <property type="component" value="Unassembled WGS sequence"/>
</dbReference>
<keyword evidence="4" id="KW-1185">Reference proteome</keyword>
<reference evidence="3 4" key="1">
    <citation type="submission" date="2018-10" db="EMBL/GenBank/DDBJ databases">
        <title>Genomic Encyclopedia of Archaeal and Bacterial Type Strains, Phase II (KMG-II): from individual species to whole genera.</title>
        <authorList>
            <person name="Goeker M."/>
        </authorList>
    </citation>
    <scope>NUCLEOTIDE SEQUENCE [LARGE SCALE GENOMIC DNA]</scope>
    <source>
        <strain evidence="3 4">DSM 18602</strain>
    </source>
</reference>
<dbReference type="AlphaFoldDB" id="A0A495J8D8"/>
<sequence>MKLIFLVLLLLSMMNATVVAQQKDTTRWYQKLPACPCRNPDFNGVKLNDGWAKDKGNLAKYHKGATASFRSYPAVKTEEGKSCQQCCYDSKGDLIVSGRAAGTLDKKSACSGEDKNGLMTVRYFGLIGHYFKDVKPWNNLMKKDTAGWKAYNALWIPNNGNHCGL</sequence>
<feature type="chain" id="PRO_5019833991" evidence="1">
    <location>
        <begin position="21"/>
        <end position="165"/>
    </location>
</feature>
<keyword evidence="1" id="KW-0732">Signal</keyword>
<dbReference type="RefSeq" id="WP_121201222.1">
    <property type="nucleotide sequence ID" value="NZ_RBKU01000001.1"/>
</dbReference>
<evidence type="ECO:0000313" key="3">
    <source>
        <dbReference type="EMBL" id="RKR85147.1"/>
    </source>
</evidence>
<proteinExistence type="predicted"/>
<dbReference type="EMBL" id="RBKU01000001">
    <property type="protein sequence ID" value="RKR85147.1"/>
    <property type="molecule type" value="Genomic_DNA"/>
</dbReference>
<gene>
    <name evidence="3" type="ORF">BDD43_5407</name>
</gene>
<feature type="signal peptide" evidence="1">
    <location>
        <begin position="1"/>
        <end position="20"/>
    </location>
</feature>
<evidence type="ECO:0000259" key="2">
    <source>
        <dbReference type="Pfam" id="PF03782"/>
    </source>
</evidence>
<evidence type="ECO:0000256" key="1">
    <source>
        <dbReference type="SAM" id="SignalP"/>
    </source>
</evidence>
<name>A0A495J8D8_9SPHI</name>
<accession>A0A495J8D8</accession>
<dbReference type="InterPro" id="IPR005533">
    <property type="entry name" value="AMOP_dom"/>
</dbReference>
<feature type="domain" description="AMOP" evidence="2">
    <location>
        <begin position="21"/>
        <end position="139"/>
    </location>
</feature>
<dbReference type="Pfam" id="PF03782">
    <property type="entry name" value="AMOP"/>
    <property type="match status" value="1"/>
</dbReference>
<dbReference type="OrthoDB" id="1494024at2"/>
<evidence type="ECO:0000313" key="4">
    <source>
        <dbReference type="Proteomes" id="UP000268007"/>
    </source>
</evidence>